<dbReference type="Gene3D" id="3.30.300.20">
    <property type="match status" value="1"/>
</dbReference>
<dbReference type="RefSeq" id="WP_337979931.1">
    <property type="nucleotide sequence ID" value="NZ_CP067099.1"/>
</dbReference>
<dbReference type="Proteomes" id="UP000596157">
    <property type="component" value="Chromosome"/>
</dbReference>
<gene>
    <name evidence="1" type="ORF">JI723_08990</name>
</gene>
<keyword evidence="2" id="KW-1185">Reference proteome</keyword>
<dbReference type="EMBL" id="CP067099">
    <property type="protein sequence ID" value="QQO64072.1"/>
    <property type="molecule type" value="Genomic_DNA"/>
</dbReference>
<sequence>MAKRDFNVNITSTDDFKIICKARNFSYYLDAPSIMGGTDSGMTPVESLLAAIGACQCLVTKFFAVQKGIVLKDVKVDMIGEFDGDRLLGINEKSELGFSKIISKFHIKAENSESEIKEFIDFVVHNSPVNDSIKPSINLLTEVYVL</sequence>
<dbReference type="Pfam" id="PF02566">
    <property type="entry name" value="OsmC"/>
    <property type="match status" value="1"/>
</dbReference>
<dbReference type="GeneID" id="92278848"/>
<evidence type="ECO:0000313" key="2">
    <source>
        <dbReference type="Proteomes" id="UP000596157"/>
    </source>
</evidence>
<dbReference type="InterPro" id="IPR003718">
    <property type="entry name" value="OsmC/Ohr_fam"/>
</dbReference>
<dbReference type="InterPro" id="IPR052924">
    <property type="entry name" value="OsmC/Ohr_hydroprdx_reductase"/>
</dbReference>
<evidence type="ECO:0000313" key="1">
    <source>
        <dbReference type="EMBL" id="QQO64072.1"/>
    </source>
</evidence>
<dbReference type="PANTHER" id="PTHR35368:SF1">
    <property type="entry name" value="HYDROPEROXIDE REDUCTASE"/>
    <property type="match status" value="1"/>
</dbReference>
<dbReference type="InterPro" id="IPR015946">
    <property type="entry name" value="KH_dom-like_a/b"/>
</dbReference>
<reference evidence="2" key="1">
    <citation type="submission" date="2021-01" db="EMBL/GenBank/DDBJ databases">
        <title>Providencia vermicola LLDRA6, a soil-borne Mn(II)-oxidizing bacterium, exploits a strategy of superoxide production coupled to hydrogen peroxide consumption to generate Mn oxides, as revealed by transcriptional up-regulation of genes for phenylacetic acid catabolism.</title>
        <authorList>
            <person name="Chen S."/>
            <person name="Ding Z."/>
            <person name="Chen J."/>
            <person name="Luo J."/>
            <person name="Ruan X."/>
            <person name="Li Z."/>
            <person name="Liao F."/>
            <person name="He J."/>
            <person name="Li D."/>
        </authorList>
    </citation>
    <scope>NUCLEOTIDE SEQUENCE [LARGE SCALE GENOMIC DNA]</scope>
    <source>
        <strain evidence="2">LLDRA6</strain>
    </source>
</reference>
<name>A0ABX7AJC5_9GAMM</name>
<proteinExistence type="predicted"/>
<dbReference type="InterPro" id="IPR036102">
    <property type="entry name" value="OsmC/Ohrsf"/>
</dbReference>
<dbReference type="SUPFAM" id="SSF82784">
    <property type="entry name" value="OsmC-like"/>
    <property type="match status" value="1"/>
</dbReference>
<dbReference type="PANTHER" id="PTHR35368">
    <property type="entry name" value="HYDROPEROXIDE REDUCTASE"/>
    <property type="match status" value="1"/>
</dbReference>
<organism evidence="1 2">
    <name type="scientific">Providencia manganoxydans</name>
    <dbReference type="NCBI Taxonomy" id="2923283"/>
    <lineage>
        <taxon>Bacteria</taxon>
        <taxon>Pseudomonadati</taxon>
        <taxon>Pseudomonadota</taxon>
        <taxon>Gammaproteobacteria</taxon>
        <taxon>Enterobacterales</taxon>
        <taxon>Morganellaceae</taxon>
        <taxon>Providencia</taxon>
    </lineage>
</organism>
<protein>
    <submittedName>
        <fullName evidence="1">OsmC family protein</fullName>
    </submittedName>
</protein>
<accession>A0ABX7AJC5</accession>